<keyword evidence="2" id="KW-1185">Reference proteome</keyword>
<evidence type="ECO:0000313" key="1">
    <source>
        <dbReference type="EMBL" id="TXB70824.1"/>
    </source>
</evidence>
<gene>
    <name evidence="1" type="ORF">FQV27_02930</name>
</gene>
<accession>A0A5C6S8X0</accession>
<dbReference type="RefSeq" id="WP_147096309.1">
    <property type="nucleotide sequence ID" value="NZ_JBHUFH010000002.1"/>
</dbReference>
<reference evidence="1 2" key="1">
    <citation type="submission" date="2019-08" db="EMBL/GenBank/DDBJ databases">
        <authorList>
            <person name="Ye J."/>
        </authorList>
    </citation>
    <scope>NUCLEOTIDE SEQUENCE [LARGE SCALE GENOMIC DNA]</scope>
    <source>
        <strain evidence="1 2">TK008</strain>
    </source>
</reference>
<name>A0A5C6S8X0_9RHOB</name>
<comment type="caution">
    <text evidence="1">The sequence shown here is derived from an EMBL/GenBank/DDBJ whole genome shotgun (WGS) entry which is preliminary data.</text>
</comment>
<organism evidence="1 2">
    <name type="scientific">Paracoccus aurantiacus</name>
    <dbReference type="NCBI Taxonomy" id="2599412"/>
    <lineage>
        <taxon>Bacteria</taxon>
        <taxon>Pseudomonadati</taxon>
        <taxon>Pseudomonadota</taxon>
        <taxon>Alphaproteobacteria</taxon>
        <taxon>Rhodobacterales</taxon>
        <taxon>Paracoccaceae</taxon>
        <taxon>Paracoccus</taxon>
    </lineage>
</organism>
<evidence type="ECO:0000313" key="2">
    <source>
        <dbReference type="Proteomes" id="UP000321562"/>
    </source>
</evidence>
<proteinExistence type="predicted"/>
<protein>
    <submittedName>
        <fullName evidence="1">Uncharacterized protein</fullName>
    </submittedName>
</protein>
<dbReference type="EMBL" id="VOPL01000001">
    <property type="protein sequence ID" value="TXB70824.1"/>
    <property type="molecule type" value="Genomic_DNA"/>
</dbReference>
<dbReference type="Proteomes" id="UP000321562">
    <property type="component" value="Unassembled WGS sequence"/>
</dbReference>
<dbReference type="AlphaFoldDB" id="A0A5C6S8X0"/>
<dbReference type="OrthoDB" id="4690547at2"/>
<sequence>MNFAGVQPTSTKPGAPWSAAQLLYCFIARLLQENFHVICPDNEVTPQLGAKRMRCATEDMIQSRPALSRWHPGWKARFADRMTK</sequence>